<protein>
    <recommendedName>
        <fullName evidence="15">Taste receptor type 2</fullName>
    </recommendedName>
</protein>
<feature type="transmembrane region" description="Helical" evidence="16">
    <location>
        <begin position="45"/>
        <end position="66"/>
    </location>
</feature>
<comment type="subunit">
    <text evidence="13">Interacts with RTP3 and RTP4.</text>
</comment>
<comment type="similarity">
    <text evidence="2 14">Belongs to the G-protein coupled receptor T2R family.</text>
</comment>
<evidence type="ECO:0000256" key="5">
    <source>
        <dbReference type="ARBA" id="ARBA00022606"/>
    </source>
</evidence>
<evidence type="ECO:0000256" key="9">
    <source>
        <dbReference type="ARBA" id="ARBA00023136"/>
    </source>
</evidence>
<comment type="subcellular location">
    <subcellularLocation>
        <location evidence="1">Cell membrane</location>
        <topology evidence="1">Multi-pass membrane protein</topology>
    </subcellularLocation>
    <subcellularLocation>
        <location evidence="15">Membrane</location>
        <topology evidence="15">Multi-pass membrane protein</topology>
    </subcellularLocation>
</comment>
<evidence type="ECO:0000256" key="16">
    <source>
        <dbReference type="SAM" id="Phobius"/>
    </source>
</evidence>
<gene>
    <name evidence="17" type="primary">TAS2R16</name>
</gene>
<feature type="transmembrane region" description="Helical" evidence="16">
    <location>
        <begin position="261"/>
        <end position="281"/>
    </location>
</feature>
<proteinExistence type="inferred from homology"/>
<keyword evidence="4 15" id="KW-0919">Taste</keyword>
<feature type="transmembrane region" description="Helical" evidence="16">
    <location>
        <begin position="78"/>
        <end position="105"/>
    </location>
</feature>
<evidence type="ECO:0000256" key="10">
    <source>
        <dbReference type="ARBA" id="ARBA00023170"/>
    </source>
</evidence>
<keyword evidence="3" id="KW-1003">Cell membrane</keyword>
<feature type="transmembrane region" description="Helical" evidence="16">
    <location>
        <begin position="182"/>
        <end position="204"/>
    </location>
</feature>
<evidence type="ECO:0000256" key="1">
    <source>
        <dbReference type="ARBA" id="ARBA00004651"/>
    </source>
</evidence>
<dbReference type="GO" id="GO:0005886">
    <property type="term" value="C:plasma membrane"/>
    <property type="evidence" value="ECO:0007669"/>
    <property type="project" value="UniProtKB-SubCell"/>
</dbReference>
<keyword evidence="8 15" id="KW-0297">G-protein coupled receptor</keyword>
<keyword evidence="5 15" id="KW-0716">Sensory transduction</keyword>
<organism evidence="17">
    <name type="scientific">Tarsius tarsier</name>
    <name type="common">Spectral tarsier</name>
    <dbReference type="NCBI Taxonomy" id="662464"/>
    <lineage>
        <taxon>Eukaryota</taxon>
        <taxon>Metazoa</taxon>
        <taxon>Chordata</taxon>
        <taxon>Craniata</taxon>
        <taxon>Vertebrata</taxon>
        <taxon>Euteleostomi</taxon>
        <taxon>Mammalia</taxon>
        <taxon>Eutheria</taxon>
        <taxon>Euarchontoglires</taxon>
        <taxon>Primates</taxon>
        <taxon>Haplorrhini</taxon>
        <taxon>Tarsiiformes</taxon>
        <taxon>Tarsiidae</taxon>
        <taxon>Tarsius</taxon>
    </lineage>
</organism>
<reference evidence="17" key="1">
    <citation type="journal article" date="2019" name="Proc. R. Soc. B">
        <title>A natural point mutation in the bitter taste receptor TAS2R16 causes inverse agonism of arbutin in lemur gustation.</title>
        <authorList>
            <person name="Itoigawa A."/>
            <person name="Hayakawa T."/>
            <person name="Suzuki-Hashido N."/>
            <person name="Imai H."/>
        </authorList>
    </citation>
    <scope>NUCLEOTIDE SEQUENCE</scope>
</reference>
<evidence type="ECO:0000256" key="15">
    <source>
        <dbReference type="RuleBase" id="RU004424"/>
    </source>
</evidence>
<keyword evidence="11" id="KW-0325">Glycoprotein</keyword>
<keyword evidence="10 15" id="KW-0675">Receptor</keyword>
<dbReference type="Gene3D" id="1.20.1070.10">
    <property type="entry name" value="Rhodopsin 7-helix transmembrane proteins"/>
    <property type="match status" value="1"/>
</dbReference>
<keyword evidence="12 15" id="KW-0807">Transducer</keyword>
<keyword evidence="6 15" id="KW-0812">Transmembrane</keyword>
<evidence type="ECO:0000256" key="7">
    <source>
        <dbReference type="ARBA" id="ARBA00022989"/>
    </source>
</evidence>
<dbReference type="InterPro" id="IPR007960">
    <property type="entry name" value="TAS2R"/>
</dbReference>
<dbReference type="FunFam" id="1.20.1070.10:FF:000055">
    <property type="entry name" value="Taste receptor type 2"/>
    <property type="match status" value="1"/>
</dbReference>
<dbReference type="EMBL" id="LC415000">
    <property type="protein sequence ID" value="BBF90590.1"/>
    <property type="molecule type" value="Genomic_DNA"/>
</dbReference>
<evidence type="ECO:0000256" key="13">
    <source>
        <dbReference type="ARBA" id="ARBA00038817"/>
    </source>
</evidence>
<feature type="transmembrane region" description="Helical" evidence="16">
    <location>
        <begin position="6"/>
        <end position="33"/>
    </location>
</feature>
<evidence type="ECO:0000256" key="11">
    <source>
        <dbReference type="ARBA" id="ARBA00023180"/>
    </source>
</evidence>
<evidence type="ECO:0000256" key="12">
    <source>
        <dbReference type="ARBA" id="ARBA00023224"/>
    </source>
</evidence>
<feature type="transmembrane region" description="Helical" evidence="16">
    <location>
        <begin position="232"/>
        <end position="255"/>
    </location>
</feature>
<dbReference type="PANTHER" id="PTHR11394:SF68">
    <property type="entry name" value="TASTE RECEPTOR TYPE 2 MEMBER 16"/>
    <property type="match status" value="1"/>
</dbReference>
<feature type="transmembrane region" description="Helical" evidence="16">
    <location>
        <begin position="125"/>
        <end position="146"/>
    </location>
</feature>
<keyword evidence="7 16" id="KW-1133">Transmembrane helix</keyword>
<evidence type="ECO:0000256" key="6">
    <source>
        <dbReference type="ARBA" id="ARBA00022692"/>
    </source>
</evidence>
<sequence>MIAIQFTVFFMIIYGLESLAIIVQSSLIILVLGREWLQVKRLSPVDMILTSLGICHFCLQCSSMLFNFCCYFNPNYVFWYLSIIWEFSNILTFWITSLLAVFYCVKVSSFTHPIFHWLRWRVLRLVPWLLLGSLVVSFVTSIPSAISNHIRIQYLMEHLPRNSTMTERLQMFQHSYIKPHTIVALLIPFVLFLASTIILMASLVQHLEQMQHHNTDHCNPSMKAHSTALRSLVILLIFVTSYFMVILLTFIGSRFDTGSGFWLWEVVIYAVVSIHSASLMLSSPTLKKVLKVKC</sequence>
<name>A0A4Y1QJW6_9PRIM</name>
<dbReference type="CDD" id="cd15017">
    <property type="entry name" value="7tm_TAS2R16"/>
    <property type="match status" value="1"/>
</dbReference>
<dbReference type="AlphaFoldDB" id="A0A4Y1QJW6"/>
<dbReference type="GO" id="GO:0004930">
    <property type="term" value="F:G protein-coupled receptor activity"/>
    <property type="evidence" value="ECO:0007669"/>
    <property type="project" value="UniProtKB-KW"/>
</dbReference>
<keyword evidence="9 15" id="KW-0472">Membrane</keyword>
<evidence type="ECO:0000256" key="14">
    <source>
        <dbReference type="RuleBase" id="RU004423"/>
    </source>
</evidence>
<evidence type="ECO:0000256" key="4">
    <source>
        <dbReference type="ARBA" id="ARBA00022480"/>
    </source>
</evidence>
<dbReference type="PANTHER" id="PTHR11394">
    <property type="entry name" value="TASTE RECEPTOR TYPE 2"/>
    <property type="match status" value="1"/>
</dbReference>
<accession>A0A4Y1QJW6</accession>
<evidence type="ECO:0000256" key="3">
    <source>
        <dbReference type="ARBA" id="ARBA00022475"/>
    </source>
</evidence>
<evidence type="ECO:0000256" key="2">
    <source>
        <dbReference type="ARBA" id="ARBA00007376"/>
    </source>
</evidence>
<dbReference type="Pfam" id="PF05296">
    <property type="entry name" value="TAS2R"/>
    <property type="match status" value="1"/>
</dbReference>
<dbReference type="GO" id="GO:0033038">
    <property type="term" value="F:bitter taste receptor activity"/>
    <property type="evidence" value="ECO:0007669"/>
    <property type="project" value="InterPro"/>
</dbReference>
<evidence type="ECO:0000256" key="8">
    <source>
        <dbReference type="ARBA" id="ARBA00023040"/>
    </source>
</evidence>
<evidence type="ECO:0000313" key="17">
    <source>
        <dbReference type="EMBL" id="BBF90590.1"/>
    </source>
</evidence>
<dbReference type="SUPFAM" id="SSF81321">
    <property type="entry name" value="Family A G protein-coupled receptor-like"/>
    <property type="match status" value="1"/>
</dbReference>